<dbReference type="Proteomes" id="UP000069773">
    <property type="component" value="Unassembled WGS sequence"/>
</dbReference>
<dbReference type="CDD" id="cd05399">
    <property type="entry name" value="NT_Rel-Spo_like"/>
    <property type="match status" value="1"/>
</dbReference>
<comment type="caution">
    <text evidence="4">The sequence shown here is derived from an EMBL/GenBank/DDBJ whole genome shotgun (WGS) entry which is preliminary data.</text>
</comment>
<evidence type="ECO:0000313" key="6">
    <source>
        <dbReference type="Proteomes" id="UP001207528"/>
    </source>
</evidence>
<dbReference type="RefSeq" id="WP_067387525.1">
    <property type="nucleotide sequence ID" value="NZ_BCTA01000013.1"/>
</dbReference>
<dbReference type="SUPFAM" id="SSF81301">
    <property type="entry name" value="Nucleotidyltransferase"/>
    <property type="match status" value="1"/>
</dbReference>
<dbReference type="AlphaFoldDB" id="A0AAW5SJS1"/>
<organism evidence="4 6">
    <name type="scientific">Mycolicibacterium novocastrense</name>
    <name type="common">Mycobacterium novocastrense</name>
    <dbReference type="NCBI Taxonomy" id="59813"/>
    <lineage>
        <taxon>Bacteria</taxon>
        <taxon>Bacillati</taxon>
        <taxon>Actinomycetota</taxon>
        <taxon>Actinomycetes</taxon>
        <taxon>Mycobacteriales</taxon>
        <taxon>Mycobacteriaceae</taxon>
        <taxon>Mycolicibacterium</taxon>
    </lineage>
</organism>
<keyword evidence="5" id="KW-1185">Reference proteome</keyword>
<name>A0AAW5SJS1_MYCNV</name>
<dbReference type="GO" id="GO:0015969">
    <property type="term" value="P:guanosine tetraphosphate metabolic process"/>
    <property type="evidence" value="ECO:0007669"/>
    <property type="project" value="InterPro"/>
</dbReference>
<protein>
    <submittedName>
        <fullName evidence="3">Type III effector protein</fullName>
    </submittedName>
</protein>
<evidence type="ECO:0000313" key="5">
    <source>
        <dbReference type="Proteomes" id="UP000069773"/>
    </source>
</evidence>
<dbReference type="InterPro" id="IPR043519">
    <property type="entry name" value="NT_sf"/>
</dbReference>
<reference evidence="4" key="2">
    <citation type="submission" date="2020-07" db="EMBL/GenBank/DDBJ databases">
        <authorList>
            <person name="Pettersson B.M.F."/>
            <person name="Behra P.R.K."/>
            <person name="Ramesh M."/>
            <person name="Das S."/>
            <person name="Dasgupta S."/>
            <person name="Kirsebom L.A."/>
        </authorList>
    </citation>
    <scope>NUCLEOTIDE SEQUENCE</scope>
    <source>
        <strain evidence="4">DSM 44203</strain>
    </source>
</reference>
<dbReference type="InterPro" id="IPR007685">
    <property type="entry name" value="RelA_SpoT"/>
</dbReference>
<evidence type="ECO:0000256" key="1">
    <source>
        <dbReference type="SAM" id="MobiDB-lite"/>
    </source>
</evidence>
<dbReference type="Pfam" id="PF04607">
    <property type="entry name" value="RelA_SpoT"/>
    <property type="match status" value="1"/>
</dbReference>
<dbReference type="Proteomes" id="UP001207528">
    <property type="component" value="Unassembled WGS sequence"/>
</dbReference>
<reference evidence="3 5" key="1">
    <citation type="journal article" date="2016" name="Genome Announc.">
        <title>Draft Genome Sequences of Five Rapidly Growing Mycobacterium Species, M. thermoresistibile, M. fortuitum subsp. acetamidolyticum, M. canariasense, M. brisbanense, and M. novocastrense.</title>
        <authorList>
            <person name="Katahira K."/>
            <person name="Ogura Y."/>
            <person name="Gotoh Y."/>
            <person name="Hayashi T."/>
        </authorList>
    </citation>
    <scope>NUCLEOTIDE SEQUENCE [LARGE SCALE GENOMIC DNA]</scope>
    <source>
        <strain evidence="3 5">JCM18114</strain>
    </source>
</reference>
<dbReference type="Gene3D" id="3.30.460.10">
    <property type="entry name" value="Beta Polymerase, domain 2"/>
    <property type="match status" value="1"/>
</dbReference>
<sequence length="249" mass="27645">MKKLAGTQLLPPPRADAPAPAWAGKPSEEPAEIYATHSRQVANAALNTLLEALRHEPAMTEQLQAAIAGSRAELVGLEHRIKAPSSLARKIRKKEIEKMQTPEQAATRLDDTIRYTVTTERVADLVPTLTASITTLTAHGWTVRSAEHSFVKGNPYKGIHIIVANEAGQRCEIQYHTESALATKNRGHKEYELYRDVDLSPEERKRAFERCVRLWDDVPTPPGLRKLTTLGGVAVELKDYRPKPAPKPK</sequence>
<evidence type="ECO:0000313" key="3">
    <source>
        <dbReference type="EMBL" id="GAT07710.1"/>
    </source>
</evidence>
<evidence type="ECO:0000313" key="4">
    <source>
        <dbReference type="EMBL" id="MCV7023646.1"/>
    </source>
</evidence>
<accession>A0AAW5SJS1</accession>
<feature type="region of interest" description="Disordered" evidence="1">
    <location>
        <begin position="1"/>
        <end position="26"/>
    </location>
</feature>
<reference evidence="4" key="3">
    <citation type="journal article" date="2022" name="BMC Genomics">
        <title>Comparative genome analysis of mycobacteria focusing on tRNA and non-coding RNA.</title>
        <authorList>
            <person name="Behra P.R.K."/>
            <person name="Pettersson B.M.F."/>
            <person name="Ramesh M."/>
            <person name="Das S."/>
            <person name="Dasgupta S."/>
            <person name="Kirsebom L.A."/>
        </authorList>
    </citation>
    <scope>NUCLEOTIDE SEQUENCE</scope>
    <source>
        <strain evidence="4">DSM 44203</strain>
    </source>
</reference>
<gene>
    <name evidence="4" type="ORF">H7I77_09835</name>
    <name evidence="3" type="ORF">RMCN_0843</name>
</gene>
<evidence type="ECO:0000259" key="2">
    <source>
        <dbReference type="SMART" id="SM00954"/>
    </source>
</evidence>
<dbReference type="SMART" id="SM00954">
    <property type="entry name" value="RelA_SpoT"/>
    <property type="match status" value="1"/>
</dbReference>
<proteinExistence type="predicted"/>
<dbReference type="EMBL" id="BCTA01000013">
    <property type="protein sequence ID" value="GAT07710.1"/>
    <property type="molecule type" value="Genomic_DNA"/>
</dbReference>
<feature type="domain" description="RelA/SpoT" evidence="2">
    <location>
        <begin position="79"/>
        <end position="198"/>
    </location>
</feature>
<dbReference type="EMBL" id="JACKTI010000029">
    <property type="protein sequence ID" value="MCV7023646.1"/>
    <property type="molecule type" value="Genomic_DNA"/>
</dbReference>